<proteinExistence type="predicted"/>
<dbReference type="Pfam" id="PF14308">
    <property type="entry name" value="DnaJ-X"/>
    <property type="match status" value="1"/>
</dbReference>
<dbReference type="FunFam" id="1.10.287.110:FF:000028">
    <property type="entry name" value="DnaJ domain protein"/>
    <property type="match status" value="1"/>
</dbReference>
<evidence type="ECO:0000256" key="2">
    <source>
        <dbReference type="SAM" id="MobiDB-lite"/>
    </source>
</evidence>
<reference evidence="5" key="1">
    <citation type="submission" date="2016-05" db="EMBL/GenBank/DDBJ databases">
        <title>Comparative genomics of biotechnologically important yeasts.</title>
        <authorList>
            <consortium name="DOE Joint Genome Institute"/>
            <person name="Riley R."/>
            <person name="Haridas S."/>
            <person name="Wolfe K.H."/>
            <person name="Lopes M.R."/>
            <person name="Hittinger C.T."/>
            <person name="Goker M."/>
            <person name="Salamov A."/>
            <person name="Wisecaver J."/>
            <person name="Long T.M."/>
            <person name="Aerts A.L."/>
            <person name="Barry K."/>
            <person name="Choi C."/>
            <person name="Clum A."/>
            <person name="Coughlan A.Y."/>
            <person name="Deshpande S."/>
            <person name="Douglass A.P."/>
            <person name="Hanson S.J."/>
            <person name="Klenk H.-P."/>
            <person name="Labutti K."/>
            <person name="Lapidus A."/>
            <person name="Lindquist E."/>
            <person name="Lipzen A."/>
            <person name="Meier-Kolthoff J.P."/>
            <person name="Ohm R.A."/>
            <person name="Otillar R.P."/>
            <person name="Pangilinan J."/>
            <person name="Peng Y."/>
            <person name="Rokas A."/>
            <person name="Rosa C.A."/>
            <person name="Scheuner C."/>
            <person name="Sibirny A.A."/>
            <person name="Slot J.C."/>
            <person name="Stielow J.B."/>
            <person name="Sun H."/>
            <person name="Kurtzman C.P."/>
            <person name="Blackwell M."/>
            <person name="Grigoriev I.V."/>
            <person name="Jeffries T.W."/>
        </authorList>
    </citation>
    <scope>NUCLEOTIDE SEQUENCE [LARGE SCALE GENOMIC DNA]</scope>
    <source>
        <strain evidence="5">NRRL Y-2460</strain>
    </source>
</reference>
<dbReference type="AlphaFoldDB" id="A0A1E4TTE0"/>
<feature type="compositionally biased region" description="Low complexity" evidence="2">
    <location>
        <begin position="131"/>
        <end position="143"/>
    </location>
</feature>
<gene>
    <name evidence="4" type="ORF">PACTADRAFT_29332</name>
</gene>
<dbReference type="PRINTS" id="PR00625">
    <property type="entry name" value="JDOMAIN"/>
</dbReference>
<dbReference type="PROSITE" id="PS00636">
    <property type="entry name" value="DNAJ_1"/>
    <property type="match status" value="1"/>
</dbReference>
<feature type="domain" description="J" evidence="3">
    <location>
        <begin position="6"/>
        <end position="70"/>
    </location>
</feature>
<dbReference type="PANTHER" id="PTHR45006:SF1">
    <property type="entry name" value="DNAJ-LIKE PROTEIN 1"/>
    <property type="match status" value="1"/>
</dbReference>
<sequence>MVKDTEYYDILGVPTDASDTDIKKAYRKLALKYHPDKNPGKDAQEKFQEIGEAYQVLKDPKLRKNYDELGKESSVPEEGFADPTEFFATIFGGDAFRDWIGELTMLKDLSKSAEILDITEENVSSEKGNQSATSVTGTGSASGKDVLHPDDNKTSGSPNSGHPEKKRMTAEQREKLMQLREEQKAEKLQRIKDLSEKLLSKINYLIDSSSGKDINEEALSKFKSQLTKEIDDLKMESFGLNILHLIGKIYIFKASSFIKSQKMVTGKFSKIFTSMKQKTDNAKNFWNILSTAMEAQQTMEELAKFQESNGDSLDDYTRAEMERTITGKFLATAWSSSKYEIQSTLNKVCDNVLNDKKLDPKIRLLRARALIIIGTEFKNAKRTPEEEKEAQVFEELMNEAKEKKAKK</sequence>
<dbReference type="SUPFAM" id="SSF46565">
    <property type="entry name" value="Chaperone J-domain"/>
    <property type="match status" value="1"/>
</dbReference>
<dbReference type="InterPro" id="IPR052814">
    <property type="entry name" value="Peroxisomal_DnaJ"/>
</dbReference>
<dbReference type="GO" id="GO:1901981">
    <property type="term" value="F:phosphatidylinositol phosphate binding"/>
    <property type="evidence" value="ECO:0007669"/>
    <property type="project" value="EnsemblFungi"/>
</dbReference>
<evidence type="ECO:0000313" key="5">
    <source>
        <dbReference type="Proteomes" id="UP000094236"/>
    </source>
</evidence>
<dbReference type="InterPro" id="IPR018253">
    <property type="entry name" value="DnaJ_domain_CS"/>
</dbReference>
<evidence type="ECO:0000313" key="4">
    <source>
        <dbReference type="EMBL" id="ODV95019.1"/>
    </source>
</evidence>
<dbReference type="InterPro" id="IPR026894">
    <property type="entry name" value="DnaJ_X"/>
</dbReference>
<protein>
    <recommendedName>
        <fullName evidence="3">J domain-containing protein</fullName>
    </recommendedName>
</protein>
<keyword evidence="5" id="KW-1185">Reference proteome</keyword>
<dbReference type="Pfam" id="PF00226">
    <property type="entry name" value="DnaJ"/>
    <property type="match status" value="1"/>
</dbReference>
<dbReference type="EMBL" id="KV454015">
    <property type="protein sequence ID" value="ODV95019.1"/>
    <property type="molecule type" value="Genomic_DNA"/>
</dbReference>
<feature type="non-terminal residue" evidence="4">
    <location>
        <position position="407"/>
    </location>
</feature>
<dbReference type="GO" id="GO:0005886">
    <property type="term" value="C:plasma membrane"/>
    <property type="evidence" value="ECO:0007669"/>
    <property type="project" value="EnsemblFungi"/>
</dbReference>
<dbReference type="Proteomes" id="UP000094236">
    <property type="component" value="Unassembled WGS sequence"/>
</dbReference>
<dbReference type="InterPro" id="IPR001623">
    <property type="entry name" value="DnaJ_domain"/>
</dbReference>
<dbReference type="PANTHER" id="PTHR45006">
    <property type="entry name" value="DNAJ-LIKE PROTEIN 1"/>
    <property type="match status" value="1"/>
</dbReference>
<dbReference type="PROSITE" id="PS50076">
    <property type="entry name" value="DNAJ_2"/>
    <property type="match status" value="1"/>
</dbReference>
<dbReference type="GO" id="GO:0005829">
    <property type="term" value="C:cytosol"/>
    <property type="evidence" value="ECO:0007669"/>
    <property type="project" value="EnsemblFungi"/>
</dbReference>
<accession>A0A1E4TTE0</accession>
<keyword evidence="1" id="KW-0143">Chaperone</keyword>
<dbReference type="Gene3D" id="1.10.287.110">
    <property type="entry name" value="DnaJ domain"/>
    <property type="match status" value="1"/>
</dbReference>
<organism evidence="4 5">
    <name type="scientific">Pachysolen tannophilus NRRL Y-2460</name>
    <dbReference type="NCBI Taxonomy" id="669874"/>
    <lineage>
        <taxon>Eukaryota</taxon>
        <taxon>Fungi</taxon>
        <taxon>Dikarya</taxon>
        <taxon>Ascomycota</taxon>
        <taxon>Saccharomycotina</taxon>
        <taxon>Pichiomycetes</taxon>
        <taxon>Pachysolenaceae</taxon>
        <taxon>Pachysolen</taxon>
    </lineage>
</organism>
<dbReference type="SMART" id="SM00271">
    <property type="entry name" value="DnaJ"/>
    <property type="match status" value="1"/>
</dbReference>
<dbReference type="InterPro" id="IPR036869">
    <property type="entry name" value="J_dom_sf"/>
</dbReference>
<name>A0A1E4TTE0_PACTA</name>
<dbReference type="STRING" id="669874.A0A1E4TTE0"/>
<evidence type="ECO:0000259" key="3">
    <source>
        <dbReference type="PROSITE" id="PS50076"/>
    </source>
</evidence>
<dbReference type="CDD" id="cd06257">
    <property type="entry name" value="DnaJ"/>
    <property type="match status" value="1"/>
</dbReference>
<dbReference type="GO" id="GO:0016558">
    <property type="term" value="P:protein import into peroxisome matrix"/>
    <property type="evidence" value="ECO:0007669"/>
    <property type="project" value="TreeGrafter"/>
</dbReference>
<evidence type="ECO:0000256" key="1">
    <source>
        <dbReference type="ARBA" id="ARBA00023186"/>
    </source>
</evidence>
<feature type="compositionally biased region" description="Polar residues" evidence="2">
    <location>
        <begin position="121"/>
        <end position="130"/>
    </location>
</feature>
<feature type="region of interest" description="Disordered" evidence="2">
    <location>
        <begin position="121"/>
        <end position="170"/>
    </location>
</feature>
<dbReference type="OrthoDB" id="552049at2759"/>